<evidence type="ECO:0000313" key="1">
    <source>
        <dbReference type="EMBL" id="AOZ89931.1"/>
    </source>
</evidence>
<evidence type="ECO:0000313" key="2">
    <source>
        <dbReference type="EMBL" id="MCY9575495.1"/>
    </source>
</evidence>
<evidence type="ECO:0000313" key="3">
    <source>
        <dbReference type="Proteomes" id="UP000177709"/>
    </source>
</evidence>
<dbReference type="Proteomes" id="UP001527057">
    <property type="component" value="Unassembled WGS sequence"/>
</dbReference>
<dbReference type="RefSeq" id="WP_071168880.1">
    <property type="nucleotide sequence ID" value="NZ_CP017786.1"/>
</dbReference>
<accession>A0AAC9NBT4</accession>
<keyword evidence="4" id="KW-1185">Reference proteome</keyword>
<dbReference type="EMBL" id="JAMDMH010000011">
    <property type="protein sequence ID" value="MCY9575495.1"/>
    <property type="molecule type" value="Genomic_DNA"/>
</dbReference>
<sequence>MKRLEDLFIRSEKEFKFYQNLVDHVFDTNKELPQQVFRKTFDCFLFQEFDWALSNDILPTIKELSTVTQDREFLTAVLQPDPTQYYLKEFGYFNWVKASVNISSEDYVNALWMHPKGSIADNIITNSNIVVWLAHSLQWAIWADRDMGICVIGMISTKDSVKNRLLKEGWKRMDHPVLANWLEGLLKDQKTFNDYYTQMLSHYASCYKR</sequence>
<dbReference type="AlphaFoldDB" id="A0AAC9NBT4"/>
<name>A0AAC9NBT4_9BACI</name>
<reference evidence="1 3" key="1">
    <citation type="submission" date="2016-10" db="EMBL/GenBank/DDBJ databases">
        <title>Whole genome sequence of hyper active fibrinolysis bacterium Bacillus pumilus strain VV3 isolated from fermented rice.</title>
        <authorList>
            <person name="Mariadas V.A."/>
            <person name="Vijayaraghavan P."/>
            <person name="Dhandapani V."/>
        </authorList>
    </citation>
    <scope>NUCLEOTIDE SEQUENCE [LARGE SCALE GENOMIC DNA]</scope>
    <source>
        <strain evidence="1 3">VV3</strain>
    </source>
</reference>
<gene>
    <name evidence="1" type="ORF">BK049_15275</name>
    <name evidence="2" type="ORF">M5W27_06485</name>
</gene>
<dbReference type="EMBL" id="CP017786">
    <property type="protein sequence ID" value="AOZ89931.1"/>
    <property type="molecule type" value="Genomic_DNA"/>
</dbReference>
<dbReference type="Proteomes" id="UP000177709">
    <property type="component" value="Chromosome"/>
</dbReference>
<proteinExistence type="predicted"/>
<organism evidence="1 3">
    <name type="scientific">Bacillus xiamenensis</name>
    <dbReference type="NCBI Taxonomy" id="1178537"/>
    <lineage>
        <taxon>Bacteria</taxon>
        <taxon>Bacillati</taxon>
        <taxon>Bacillota</taxon>
        <taxon>Bacilli</taxon>
        <taxon>Bacillales</taxon>
        <taxon>Bacillaceae</taxon>
        <taxon>Bacillus</taxon>
    </lineage>
</organism>
<evidence type="ECO:0000313" key="4">
    <source>
        <dbReference type="Proteomes" id="UP001527057"/>
    </source>
</evidence>
<protein>
    <submittedName>
        <fullName evidence="1">Uncharacterized protein</fullName>
    </submittedName>
</protein>
<reference evidence="2 4" key="2">
    <citation type="submission" date="2022-05" db="EMBL/GenBank/DDBJ databases">
        <title>Genome Sequencing of Bee-Associated Microbes.</title>
        <authorList>
            <person name="Dunlap C."/>
        </authorList>
    </citation>
    <scope>NUCLEOTIDE SEQUENCE [LARGE SCALE GENOMIC DNA]</scope>
    <source>
        <strain evidence="2 4">CBP-1093</strain>
    </source>
</reference>
<dbReference type="KEGG" id="bxi:BK049_15275"/>